<protein>
    <recommendedName>
        <fullName evidence="3 15">DNA ligase</fullName>
        <ecNumber evidence="2 15">6.5.1.2</ecNumber>
    </recommendedName>
    <alternativeName>
        <fullName evidence="15">Polydeoxyribonucleotide synthase [NAD(+)]</fullName>
    </alternativeName>
</protein>
<dbReference type="PANTHER" id="PTHR23389:SF9">
    <property type="entry name" value="DNA LIGASE"/>
    <property type="match status" value="1"/>
</dbReference>
<keyword evidence="8 15" id="KW-0862">Zinc</keyword>
<keyword evidence="7 15" id="KW-0227">DNA damage</keyword>
<dbReference type="AlphaFoldDB" id="A0A930G2Y3"/>
<keyword evidence="10 15" id="KW-0520">NAD</keyword>
<dbReference type="CDD" id="cd00114">
    <property type="entry name" value="LIGANc"/>
    <property type="match status" value="1"/>
</dbReference>
<evidence type="ECO:0000256" key="9">
    <source>
        <dbReference type="ARBA" id="ARBA00022842"/>
    </source>
</evidence>
<dbReference type="GO" id="GO:0003677">
    <property type="term" value="F:DNA binding"/>
    <property type="evidence" value="ECO:0007669"/>
    <property type="project" value="InterPro"/>
</dbReference>
<keyword evidence="11 15" id="KW-0234">DNA repair</keyword>
<dbReference type="InterPro" id="IPR041663">
    <property type="entry name" value="DisA/LigA_HHH"/>
</dbReference>
<evidence type="ECO:0000256" key="1">
    <source>
        <dbReference type="ARBA" id="ARBA00004067"/>
    </source>
</evidence>
<feature type="binding site" evidence="15">
    <location>
        <position position="408"/>
    </location>
    <ligand>
        <name>Zn(2+)</name>
        <dbReference type="ChEBI" id="CHEBI:29105"/>
    </ligand>
</feature>
<dbReference type="SMART" id="SM00278">
    <property type="entry name" value="HhH1"/>
    <property type="match status" value="4"/>
</dbReference>
<feature type="binding site" evidence="15">
    <location>
        <begin position="35"/>
        <end position="39"/>
    </location>
    <ligand>
        <name>NAD(+)</name>
        <dbReference type="ChEBI" id="CHEBI:57540"/>
    </ligand>
</feature>
<dbReference type="Pfam" id="PF01653">
    <property type="entry name" value="DNA_ligase_aden"/>
    <property type="match status" value="1"/>
</dbReference>
<dbReference type="GO" id="GO:0006260">
    <property type="term" value="P:DNA replication"/>
    <property type="evidence" value="ECO:0007669"/>
    <property type="project" value="UniProtKB-KW"/>
</dbReference>
<evidence type="ECO:0000256" key="11">
    <source>
        <dbReference type="ARBA" id="ARBA00023204"/>
    </source>
</evidence>
<evidence type="ECO:0000256" key="13">
    <source>
        <dbReference type="ARBA" id="ARBA00034005"/>
    </source>
</evidence>
<organism evidence="17 18">
    <name type="scientific">Dechloromonas agitata</name>
    <dbReference type="NCBI Taxonomy" id="73030"/>
    <lineage>
        <taxon>Bacteria</taxon>
        <taxon>Pseudomonadati</taxon>
        <taxon>Pseudomonadota</taxon>
        <taxon>Betaproteobacteria</taxon>
        <taxon>Rhodocyclales</taxon>
        <taxon>Azonexaceae</taxon>
        <taxon>Dechloromonas</taxon>
    </lineage>
</organism>
<keyword evidence="5 15" id="KW-0235">DNA replication</keyword>
<evidence type="ECO:0000256" key="12">
    <source>
        <dbReference type="ARBA" id="ARBA00023211"/>
    </source>
</evidence>
<evidence type="ECO:0000256" key="10">
    <source>
        <dbReference type="ARBA" id="ARBA00023027"/>
    </source>
</evidence>
<dbReference type="SMART" id="SM00532">
    <property type="entry name" value="LIGANc"/>
    <property type="match status" value="1"/>
</dbReference>
<dbReference type="EMBL" id="JABZMI010000426">
    <property type="protein sequence ID" value="MBF1166352.1"/>
    <property type="molecule type" value="Genomic_DNA"/>
</dbReference>
<comment type="catalytic activity">
    <reaction evidence="13 15">
        <text>NAD(+) + (deoxyribonucleotide)n-3'-hydroxyl + 5'-phospho-(deoxyribonucleotide)m = (deoxyribonucleotide)n+m + AMP + beta-nicotinamide D-nucleotide.</text>
        <dbReference type="EC" id="6.5.1.2"/>
    </reaction>
</comment>
<feature type="binding site" evidence="15">
    <location>
        <begin position="84"/>
        <end position="85"/>
    </location>
    <ligand>
        <name>NAD(+)</name>
        <dbReference type="ChEBI" id="CHEBI:57540"/>
    </ligand>
</feature>
<dbReference type="InterPro" id="IPR012340">
    <property type="entry name" value="NA-bd_OB-fold"/>
</dbReference>
<comment type="cofactor">
    <cofactor evidence="15">
        <name>Mg(2+)</name>
        <dbReference type="ChEBI" id="CHEBI:18420"/>
    </cofactor>
    <cofactor evidence="15">
        <name>Mn(2+)</name>
        <dbReference type="ChEBI" id="CHEBI:29035"/>
    </cofactor>
</comment>
<dbReference type="Pfam" id="PF03120">
    <property type="entry name" value="OB_DNA_ligase"/>
    <property type="match status" value="1"/>
</dbReference>
<comment type="caution">
    <text evidence="15">Lacks conserved residue(s) required for the propagation of feature annotation.</text>
</comment>
<dbReference type="GO" id="GO:0046872">
    <property type="term" value="F:metal ion binding"/>
    <property type="evidence" value="ECO:0007669"/>
    <property type="project" value="UniProtKB-KW"/>
</dbReference>
<dbReference type="SUPFAM" id="SSF52113">
    <property type="entry name" value="BRCT domain"/>
    <property type="match status" value="1"/>
</dbReference>
<feature type="binding site" evidence="15">
    <location>
        <position position="117"/>
    </location>
    <ligand>
        <name>NAD(+)</name>
        <dbReference type="ChEBI" id="CHEBI:57540"/>
    </ligand>
</feature>
<dbReference type="SUPFAM" id="SSF50249">
    <property type="entry name" value="Nucleic acid-binding proteins"/>
    <property type="match status" value="1"/>
</dbReference>
<reference evidence="17" key="1">
    <citation type="submission" date="2020-04" db="EMBL/GenBank/DDBJ databases">
        <title>Deep metagenomics examines the oral microbiome during advanced dental caries in children, revealing novel taxa and co-occurrences with host molecules.</title>
        <authorList>
            <person name="Baker J.L."/>
            <person name="Morton J.T."/>
            <person name="Dinis M."/>
            <person name="Alvarez R."/>
            <person name="Tran N.C."/>
            <person name="Knight R."/>
            <person name="Edlund A."/>
        </authorList>
    </citation>
    <scope>NUCLEOTIDE SEQUENCE</scope>
    <source>
        <strain evidence="17">JCVI_32_bin.24</strain>
    </source>
</reference>
<keyword evidence="9 15" id="KW-0460">Magnesium</keyword>
<dbReference type="SMART" id="SM00292">
    <property type="entry name" value="BRCT"/>
    <property type="match status" value="1"/>
</dbReference>
<dbReference type="PROSITE" id="PS01056">
    <property type="entry name" value="DNA_LIGASE_N2"/>
    <property type="match status" value="1"/>
</dbReference>
<evidence type="ECO:0000256" key="7">
    <source>
        <dbReference type="ARBA" id="ARBA00022763"/>
    </source>
</evidence>
<evidence type="ECO:0000256" key="2">
    <source>
        <dbReference type="ARBA" id="ARBA00012722"/>
    </source>
</evidence>
<keyword evidence="6 15" id="KW-0479">Metal-binding</keyword>
<feature type="binding site" evidence="15">
    <location>
        <position position="174"/>
    </location>
    <ligand>
        <name>NAD(+)</name>
        <dbReference type="ChEBI" id="CHEBI:57540"/>
    </ligand>
</feature>
<feature type="active site" description="N6-AMP-lysine intermediate" evidence="15">
    <location>
        <position position="119"/>
    </location>
</feature>
<comment type="caution">
    <text evidence="17">The sequence shown here is derived from an EMBL/GenBank/DDBJ whole genome shotgun (WGS) entry which is preliminary data.</text>
</comment>
<keyword evidence="12 15" id="KW-0464">Manganese</keyword>
<dbReference type="NCBIfam" id="TIGR00575">
    <property type="entry name" value="dnlj"/>
    <property type="match status" value="1"/>
</dbReference>
<dbReference type="Gene3D" id="2.40.50.140">
    <property type="entry name" value="Nucleic acid-binding proteins"/>
    <property type="match status" value="1"/>
</dbReference>
<evidence type="ECO:0000256" key="14">
    <source>
        <dbReference type="ARBA" id="ARBA00060881"/>
    </source>
</evidence>
<evidence type="ECO:0000313" key="18">
    <source>
        <dbReference type="Proteomes" id="UP000718593"/>
    </source>
</evidence>
<evidence type="ECO:0000256" key="4">
    <source>
        <dbReference type="ARBA" id="ARBA00022598"/>
    </source>
</evidence>
<dbReference type="InterPro" id="IPR001357">
    <property type="entry name" value="BRCT_dom"/>
</dbReference>
<dbReference type="Gene3D" id="1.10.287.610">
    <property type="entry name" value="Helix hairpin bin"/>
    <property type="match status" value="1"/>
</dbReference>
<dbReference type="FunFam" id="1.10.287.610:FF:000002">
    <property type="entry name" value="DNA ligase"/>
    <property type="match status" value="1"/>
</dbReference>
<dbReference type="GO" id="GO:0003911">
    <property type="term" value="F:DNA ligase (NAD+) activity"/>
    <property type="evidence" value="ECO:0007669"/>
    <property type="project" value="UniProtKB-UniRule"/>
</dbReference>
<dbReference type="Gene3D" id="1.10.150.20">
    <property type="entry name" value="5' to 3' exonuclease, C-terminal subdomain"/>
    <property type="match status" value="2"/>
</dbReference>
<sequence>MDMTLPPAAQIETLRARVAHLAHAYYVLDNPEVSDGEYDHLFRQLQQLEAAHPELITPDSPTQRVGGAPLKELSSVTHRVPMLSISNAMDEGEAERFVQSCADELGIAPEELLLTREPKYDGLAISLTYQDGLLVQAATRGDGATGEDVTAQVRTVKTIPLRLPDALTIEVRGEVMMLDADFALVNERQRAAGEKEFANPRNAAAGALRQLDPKITAQRRLSFFAYGITAPESLSLTDQDGVLAFLQGQGFRVSPLAKQVKGFAGMREAFEEVAKLRPSLGYAIDGVVFKASSLEQQEQIGWNHRTPKWAVAWKFPPEEMPTEMQAIDIQVGRTGAITPVARLKPVSVGGVTVTNVTLHNLDQIHLKDVRVGDTVLVRRAGDVIPEIVRPMLDRRPEGAQPWTMPDTCPECGSTLHKIGAEHFCSGGSLCPAQRLYRITHFASRLAMDIEGLGESTVKTLLEQGFITKASDLFSLDTARLAALPGFGATSAGNLATAIDNSRGRPLPKFLFALGIEGVGERTAKDLAMAFGNWDEFAACSRESLLSVPDVGEVTADSILEFLHSPETAEEAHRLAGLIQPQAVQRAAGGVFVGKTLVLTGTLPTLTREAATAMIEAAGGKVAGSVSKKTHAVVAGEAAGSKLEKARSLSIPVWDEAAFLAQLGDVTVPPPMQEPVFAAPESTTLHQASLF</sequence>
<dbReference type="CDD" id="cd17748">
    <property type="entry name" value="BRCT_DNA_ligase_like"/>
    <property type="match status" value="1"/>
</dbReference>
<dbReference type="InterPro" id="IPR003583">
    <property type="entry name" value="Hlx-hairpin-Hlx_DNA-bd_motif"/>
</dbReference>
<accession>A0A930G2Y3</accession>
<name>A0A930G2Y3_9RHOO</name>
<evidence type="ECO:0000259" key="16">
    <source>
        <dbReference type="PROSITE" id="PS50172"/>
    </source>
</evidence>
<dbReference type="Pfam" id="PF00533">
    <property type="entry name" value="BRCT"/>
    <property type="match status" value="1"/>
</dbReference>
<evidence type="ECO:0000256" key="8">
    <source>
        <dbReference type="ARBA" id="ARBA00022833"/>
    </source>
</evidence>
<feature type="binding site" evidence="15">
    <location>
        <position position="314"/>
    </location>
    <ligand>
        <name>NAD(+)</name>
        <dbReference type="ChEBI" id="CHEBI:57540"/>
    </ligand>
</feature>
<dbReference type="InterPro" id="IPR001679">
    <property type="entry name" value="DNA_ligase"/>
</dbReference>
<evidence type="ECO:0000256" key="5">
    <source>
        <dbReference type="ARBA" id="ARBA00022705"/>
    </source>
</evidence>
<dbReference type="FunFam" id="2.40.50.140:FF:000012">
    <property type="entry name" value="DNA ligase"/>
    <property type="match status" value="1"/>
</dbReference>
<feature type="binding site" evidence="15">
    <location>
        <position position="411"/>
    </location>
    <ligand>
        <name>Zn(2+)</name>
        <dbReference type="ChEBI" id="CHEBI:29105"/>
    </ligand>
</feature>
<dbReference type="InterPro" id="IPR010994">
    <property type="entry name" value="RuvA_2-like"/>
</dbReference>
<feature type="domain" description="BRCT" evidence="16">
    <location>
        <begin position="586"/>
        <end position="653"/>
    </location>
</feature>
<gene>
    <name evidence="15 17" type="primary">ligA</name>
    <name evidence="17" type="ORF">HXL68_15090</name>
</gene>
<dbReference type="Gene3D" id="3.40.50.10190">
    <property type="entry name" value="BRCT domain"/>
    <property type="match status" value="1"/>
</dbReference>
<feature type="binding site" evidence="15">
    <location>
        <position position="290"/>
    </location>
    <ligand>
        <name>NAD(+)</name>
        <dbReference type="ChEBI" id="CHEBI:57540"/>
    </ligand>
</feature>
<dbReference type="GO" id="GO:0006281">
    <property type="term" value="P:DNA repair"/>
    <property type="evidence" value="ECO:0007669"/>
    <property type="project" value="UniProtKB-KW"/>
</dbReference>
<dbReference type="Gene3D" id="3.30.470.30">
    <property type="entry name" value="DNA ligase/mRNA capping enzyme"/>
    <property type="match status" value="1"/>
</dbReference>
<dbReference type="InterPro" id="IPR033136">
    <property type="entry name" value="DNA_ligase_CS"/>
</dbReference>
<dbReference type="EC" id="6.5.1.2" evidence="2 15"/>
<feature type="binding site" evidence="15">
    <location>
        <position position="430"/>
    </location>
    <ligand>
        <name>Zn(2+)</name>
        <dbReference type="ChEBI" id="CHEBI:29105"/>
    </ligand>
</feature>
<dbReference type="PROSITE" id="PS50172">
    <property type="entry name" value="BRCT"/>
    <property type="match status" value="1"/>
</dbReference>
<evidence type="ECO:0000256" key="15">
    <source>
        <dbReference type="HAMAP-Rule" id="MF_01588"/>
    </source>
</evidence>
<dbReference type="SUPFAM" id="SSF47781">
    <property type="entry name" value="RuvA domain 2-like"/>
    <property type="match status" value="1"/>
</dbReference>
<dbReference type="Pfam" id="PF12826">
    <property type="entry name" value="HHH_2"/>
    <property type="match status" value="1"/>
</dbReference>
<comment type="similarity">
    <text evidence="14 15">Belongs to the NAD-dependent DNA ligase family. LigA subfamily.</text>
</comment>
<dbReference type="NCBIfam" id="NF005932">
    <property type="entry name" value="PRK07956.1"/>
    <property type="match status" value="1"/>
</dbReference>
<dbReference type="SUPFAM" id="SSF56091">
    <property type="entry name" value="DNA ligase/mRNA capping enzyme, catalytic domain"/>
    <property type="match status" value="1"/>
</dbReference>
<evidence type="ECO:0000256" key="3">
    <source>
        <dbReference type="ARBA" id="ARBA00013308"/>
    </source>
</evidence>
<dbReference type="InterPro" id="IPR036420">
    <property type="entry name" value="BRCT_dom_sf"/>
</dbReference>
<evidence type="ECO:0000256" key="6">
    <source>
        <dbReference type="ARBA" id="ARBA00022723"/>
    </source>
</evidence>
<dbReference type="PANTHER" id="PTHR23389">
    <property type="entry name" value="CHROMOSOME TRANSMISSION FIDELITY FACTOR 18"/>
    <property type="match status" value="1"/>
</dbReference>
<dbReference type="HAMAP" id="MF_01588">
    <property type="entry name" value="DNA_ligase_A"/>
    <property type="match status" value="1"/>
</dbReference>
<feature type="binding site" evidence="15">
    <location>
        <position position="140"/>
    </location>
    <ligand>
        <name>NAD(+)</name>
        <dbReference type="ChEBI" id="CHEBI:57540"/>
    </ligand>
</feature>
<evidence type="ECO:0000313" key="17">
    <source>
        <dbReference type="EMBL" id="MBF1166352.1"/>
    </source>
</evidence>
<dbReference type="InterPro" id="IPR013839">
    <property type="entry name" value="DNAligase_adenylation"/>
</dbReference>
<dbReference type="Pfam" id="PF14520">
    <property type="entry name" value="HHH_5"/>
    <property type="match status" value="1"/>
</dbReference>
<dbReference type="Gene3D" id="6.20.10.30">
    <property type="match status" value="1"/>
</dbReference>
<dbReference type="PIRSF" id="PIRSF001604">
    <property type="entry name" value="LigA"/>
    <property type="match status" value="1"/>
</dbReference>
<dbReference type="Proteomes" id="UP000718593">
    <property type="component" value="Unassembled WGS sequence"/>
</dbReference>
<dbReference type="InterPro" id="IPR004150">
    <property type="entry name" value="NAD_DNA_ligase_OB"/>
</dbReference>
<dbReference type="InterPro" id="IPR013840">
    <property type="entry name" value="DNAligase_N"/>
</dbReference>
<comment type="function">
    <text evidence="1 15">DNA ligase that catalyzes the formation of phosphodiester linkages between 5'-phosphoryl and 3'-hydroxyl groups in double-stranded DNA using NAD as a coenzyme and as the energy source for the reaction. It is essential for DNA replication and repair of damaged DNA.</text>
</comment>
<keyword evidence="4 15" id="KW-0436">Ligase</keyword>
<proteinExistence type="inferred from homology"/>